<keyword evidence="8" id="KW-0464">Manganese</keyword>
<dbReference type="AlphaFoldDB" id="A0A1G2DI13"/>
<evidence type="ECO:0000256" key="3">
    <source>
        <dbReference type="ARBA" id="ARBA00022723"/>
    </source>
</evidence>
<evidence type="ECO:0000256" key="2">
    <source>
        <dbReference type="ARBA" id="ARBA00001946"/>
    </source>
</evidence>
<evidence type="ECO:0000256" key="6">
    <source>
        <dbReference type="ARBA" id="ARBA00022842"/>
    </source>
</evidence>
<dbReference type="Gene3D" id="3.90.950.10">
    <property type="match status" value="1"/>
</dbReference>
<dbReference type="InterPro" id="IPR026533">
    <property type="entry name" value="NTPase/PRRC1"/>
</dbReference>
<dbReference type="EMBL" id="MHLP01000021">
    <property type="protein sequence ID" value="OGZ12510.1"/>
    <property type="molecule type" value="Genomic_DNA"/>
</dbReference>
<comment type="catalytic activity">
    <reaction evidence="11">
        <text>XTP + H2O = XDP + phosphate + H(+)</text>
        <dbReference type="Rhea" id="RHEA:28406"/>
        <dbReference type="ChEBI" id="CHEBI:15377"/>
        <dbReference type="ChEBI" id="CHEBI:15378"/>
        <dbReference type="ChEBI" id="CHEBI:43474"/>
        <dbReference type="ChEBI" id="CHEBI:59884"/>
        <dbReference type="ChEBI" id="CHEBI:61314"/>
        <dbReference type="EC" id="3.6.1.73"/>
    </reaction>
</comment>
<keyword evidence="7" id="KW-0546">Nucleotide metabolism</keyword>
<evidence type="ECO:0000259" key="12">
    <source>
        <dbReference type="Pfam" id="PF01931"/>
    </source>
</evidence>
<dbReference type="GO" id="GO:0046872">
    <property type="term" value="F:metal ion binding"/>
    <property type="evidence" value="ECO:0007669"/>
    <property type="project" value="UniProtKB-KW"/>
</dbReference>
<dbReference type="InterPro" id="IPR050299">
    <property type="entry name" value="YjjX_NTPase"/>
</dbReference>
<keyword evidence="4" id="KW-0547">Nucleotide-binding</keyword>
<dbReference type="InterPro" id="IPR029001">
    <property type="entry name" value="ITPase-like_fam"/>
</dbReference>
<evidence type="ECO:0000256" key="7">
    <source>
        <dbReference type="ARBA" id="ARBA00023080"/>
    </source>
</evidence>
<organism evidence="13 14">
    <name type="scientific">Candidatus Lloydbacteria bacterium RIFCSPLOWO2_01_FULL_50_20</name>
    <dbReference type="NCBI Taxonomy" id="1798665"/>
    <lineage>
        <taxon>Bacteria</taxon>
        <taxon>Candidatus Lloydiibacteriota</taxon>
    </lineage>
</organism>
<dbReference type="Proteomes" id="UP000178534">
    <property type="component" value="Unassembled WGS sequence"/>
</dbReference>
<evidence type="ECO:0000313" key="14">
    <source>
        <dbReference type="Proteomes" id="UP000178534"/>
    </source>
</evidence>
<reference evidence="13 14" key="1">
    <citation type="journal article" date="2016" name="Nat. Commun.">
        <title>Thousands of microbial genomes shed light on interconnected biogeochemical processes in an aquifer system.</title>
        <authorList>
            <person name="Anantharaman K."/>
            <person name="Brown C.T."/>
            <person name="Hug L.A."/>
            <person name="Sharon I."/>
            <person name="Castelle C.J."/>
            <person name="Probst A.J."/>
            <person name="Thomas B.C."/>
            <person name="Singh A."/>
            <person name="Wilkins M.J."/>
            <person name="Karaoz U."/>
            <person name="Brodie E.L."/>
            <person name="Williams K.H."/>
            <person name="Hubbard S.S."/>
            <person name="Banfield J.F."/>
        </authorList>
    </citation>
    <scope>NUCLEOTIDE SEQUENCE [LARGE SCALE GENOMIC DNA]</scope>
</reference>
<evidence type="ECO:0000256" key="11">
    <source>
        <dbReference type="ARBA" id="ARBA00048781"/>
    </source>
</evidence>
<dbReference type="GO" id="GO:0103023">
    <property type="term" value="F:ITPase activity"/>
    <property type="evidence" value="ECO:0007669"/>
    <property type="project" value="UniProtKB-EC"/>
</dbReference>
<evidence type="ECO:0000256" key="10">
    <source>
        <dbReference type="ARBA" id="ARBA00048174"/>
    </source>
</evidence>
<keyword evidence="3" id="KW-0479">Metal-binding</keyword>
<dbReference type="Pfam" id="PF01931">
    <property type="entry name" value="NTPase_I-T"/>
    <property type="match status" value="1"/>
</dbReference>
<accession>A0A1G2DI13</accession>
<comment type="caution">
    <text evidence="13">The sequence shown here is derived from an EMBL/GenBank/DDBJ whole genome shotgun (WGS) entry which is preliminary data.</text>
</comment>
<evidence type="ECO:0000256" key="1">
    <source>
        <dbReference type="ARBA" id="ARBA00001936"/>
    </source>
</evidence>
<gene>
    <name evidence="13" type="ORF">A2942_00155</name>
</gene>
<sequence>MTNPLHICVGSENKAKVHAVSEILSEYPHLAHAEVTGKHADSGVSDQPKSLEETVQGAMNRARDAFPGNGYGVGLESGLMRVPNTKSGYMDVCAAAIYDGKEFHLGLSSAWEFPDREIIRSMVDEGLDMSQAINKIGLTKNPAIGSEEGAIGIMTKGRIDRKEYTKQALRMALIHLEQFE</sequence>
<keyword evidence="5" id="KW-0378">Hydrolase</keyword>
<dbReference type="GO" id="GO:0000166">
    <property type="term" value="F:nucleotide binding"/>
    <property type="evidence" value="ECO:0007669"/>
    <property type="project" value="UniProtKB-KW"/>
</dbReference>
<comment type="cofactor">
    <cofactor evidence="2">
        <name>Mg(2+)</name>
        <dbReference type="ChEBI" id="CHEBI:18420"/>
    </cofactor>
</comment>
<evidence type="ECO:0000256" key="9">
    <source>
        <dbReference type="ARBA" id="ARBA00038901"/>
    </source>
</evidence>
<dbReference type="PANTHER" id="PTHR34699">
    <property type="match status" value="1"/>
</dbReference>
<comment type="catalytic activity">
    <reaction evidence="10">
        <text>ITP + H2O = IDP + phosphate + H(+)</text>
        <dbReference type="Rhea" id="RHEA:28330"/>
        <dbReference type="ChEBI" id="CHEBI:15377"/>
        <dbReference type="ChEBI" id="CHEBI:15378"/>
        <dbReference type="ChEBI" id="CHEBI:43474"/>
        <dbReference type="ChEBI" id="CHEBI:58280"/>
        <dbReference type="ChEBI" id="CHEBI:61402"/>
        <dbReference type="EC" id="3.6.1.73"/>
    </reaction>
</comment>
<evidence type="ECO:0000256" key="8">
    <source>
        <dbReference type="ARBA" id="ARBA00023211"/>
    </source>
</evidence>
<dbReference type="SUPFAM" id="SSF52972">
    <property type="entry name" value="ITPase-like"/>
    <property type="match status" value="1"/>
</dbReference>
<feature type="domain" description="Non-canonical purine NTP phosphatase/PRRC1" evidence="12">
    <location>
        <begin position="10"/>
        <end position="175"/>
    </location>
</feature>
<evidence type="ECO:0000256" key="5">
    <source>
        <dbReference type="ARBA" id="ARBA00022801"/>
    </source>
</evidence>
<evidence type="ECO:0000313" key="13">
    <source>
        <dbReference type="EMBL" id="OGZ12510.1"/>
    </source>
</evidence>
<protein>
    <recommendedName>
        <fullName evidence="9">inosine/xanthosine triphosphatase</fullName>
        <ecNumber evidence="9">3.6.1.73</ecNumber>
    </recommendedName>
</protein>
<dbReference type="GO" id="GO:0006772">
    <property type="term" value="P:thiamine metabolic process"/>
    <property type="evidence" value="ECO:0007669"/>
    <property type="project" value="TreeGrafter"/>
</dbReference>
<evidence type="ECO:0000256" key="4">
    <source>
        <dbReference type="ARBA" id="ARBA00022741"/>
    </source>
</evidence>
<dbReference type="PANTHER" id="PTHR34699:SF2">
    <property type="entry name" value="NON-CANONICAL PURINE NTP PHOSPHATASE_PRRC1 DOMAIN-CONTAINING PROTEIN"/>
    <property type="match status" value="1"/>
</dbReference>
<dbReference type="GO" id="GO:0009117">
    <property type="term" value="P:nucleotide metabolic process"/>
    <property type="evidence" value="ECO:0007669"/>
    <property type="project" value="UniProtKB-KW"/>
</dbReference>
<comment type="cofactor">
    <cofactor evidence="1">
        <name>Mn(2+)</name>
        <dbReference type="ChEBI" id="CHEBI:29035"/>
    </cofactor>
</comment>
<keyword evidence="6" id="KW-0460">Magnesium</keyword>
<proteinExistence type="predicted"/>
<name>A0A1G2DI13_9BACT</name>
<dbReference type="STRING" id="1798665.A2942_00155"/>
<dbReference type="EC" id="3.6.1.73" evidence="9"/>